<dbReference type="Gene3D" id="2.60.40.1120">
    <property type="entry name" value="Carboxypeptidase-like, regulatory domain"/>
    <property type="match status" value="1"/>
</dbReference>
<dbReference type="InterPro" id="IPR012910">
    <property type="entry name" value="Plug_dom"/>
</dbReference>
<evidence type="ECO:0000313" key="8">
    <source>
        <dbReference type="EMBL" id="RDV15725.1"/>
    </source>
</evidence>
<dbReference type="PANTHER" id="PTHR40980">
    <property type="entry name" value="PLUG DOMAIN-CONTAINING PROTEIN"/>
    <property type="match status" value="1"/>
</dbReference>
<comment type="caution">
    <text evidence="8">The sequence shown here is derived from an EMBL/GenBank/DDBJ whole genome shotgun (WGS) entry which is preliminary data.</text>
</comment>
<feature type="region of interest" description="Disordered" evidence="4">
    <location>
        <begin position="798"/>
        <end position="821"/>
    </location>
</feature>
<dbReference type="EMBL" id="QRGR01000007">
    <property type="protein sequence ID" value="RDV15725.1"/>
    <property type="molecule type" value="Genomic_DNA"/>
</dbReference>
<evidence type="ECO:0000256" key="4">
    <source>
        <dbReference type="SAM" id="MobiDB-lite"/>
    </source>
</evidence>
<dbReference type="InterPro" id="IPR037066">
    <property type="entry name" value="Plug_dom_sf"/>
</dbReference>
<dbReference type="Pfam" id="PF13620">
    <property type="entry name" value="CarboxypepD_reg"/>
    <property type="match status" value="1"/>
</dbReference>
<dbReference type="Proteomes" id="UP000256708">
    <property type="component" value="Unassembled WGS sequence"/>
</dbReference>
<feature type="domain" description="TonB-dependent receptor plug" evidence="6">
    <location>
        <begin position="148"/>
        <end position="226"/>
    </location>
</feature>
<evidence type="ECO:0000256" key="1">
    <source>
        <dbReference type="ARBA" id="ARBA00004442"/>
    </source>
</evidence>
<dbReference type="InterPro" id="IPR008969">
    <property type="entry name" value="CarboxyPept-like_regulatory"/>
</dbReference>
<dbReference type="OrthoDB" id="905812at2"/>
<evidence type="ECO:0000313" key="9">
    <source>
        <dbReference type="Proteomes" id="UP000256708"/>
    </source>
</evidence>
<dbReference type="PANTHER" id="PTHR40980:SF4">
    <property type="entry name" value="TONB-DEPENDENT RECEPTOR-LIKE BETA-BARREL DOMAIN-CONTAINING PROTEIN"/>
    <property type="match status" value="1"/>
</dbReference>
<comment type="subcellular location">
    <subcellularLocation>
        <location evidence="1">Cell outer membrane</location>
    </subcellularLocation>
</comment>
<feature type="compositionally biased region" description="Gly residues" evidence="4">
    <location>
        <begin position="808"/>
        <end position="821"/>
    </location>
</feature>
<name>A0A3D8LE90_9BACT</name>
<keyword evidence="8" id="KW-0675">Receptor</keyword>
<keyword evidence="3" id="KW-0998">Cell outer membrane</keyword>
<dbReference type="AlphaFoldDB" id="A0A3D8LE90"/>
<dbReference type="InterPro" id="IPR041700">
    <property type="entry name" value="OMP_b-brl_3"/>
</dbReference>
<evidence type="ECO:0000259" key="6">
    <source>
        <dbReference type="Pfam" id="PF07715"/>
    </source>
</evidence>
<evidence type="ECO:0000256" key="5">
    <source>
        <dbReference type="SAM" id="SignalP"/>
    </source>
</evidence>
<evidence type="ECO:0000259" key="7">
    <source>
        <dbReference type="Pfam" id="PF14905"/>
    </source>
</evidence>
<sequence length="821" mass="90628">MKQTLLLALCLLFSSITWAQSPATGTIKGVVVDSANQKPLSYVTIMVSKPDKDEPVKTTFTQDNGQFEITGLPLAKYKLIVTYVGYKPFLLELPVLEPGSSVADLGQIIIASSARQLQEVEVTAEKMLITQDIDKISYNVEFDPESKTLTALDMLRKVPMLSVDSEENIQLNGSGSFKVLVNGKASTLFARSPKDVFRSMPASTIKRIEVITDPPAKYDADGIGGIINVITIGKPSNGYNGSIYLSQSTPDSRSGSANVTAKMGKFGLSAYGGTNKFTSPGYTSSFERINQNTGAKTVQLGSGLSESYYSYVSGELSYEIDTLNLLSAKFSLNGNDYESQGLQTVEELNRAGNRTQAYERINPSSGHWYNYEIGLDYQYTFKRNKNQLLTLSYKLGDSQDGSEADLLFNPILNYSGPSETRTLNDGQSLEQTYQADYVHPFKKHTLEVGAKTILRDNGSDYYYRNYNAETDTFEEVPGLSNEFDYSQDIYAAYTSASLRFDKWGLRLGTRLEQTVVDANFKSSGSVAEQDYLNLIPNITLTRTLKSMATLKASYTQRIERPGLYYLNPYVNRLTEKSVSFGNPNLEAATSHVLSLSHSFFKGSNSINSTLTHAFTNNAIQSYTSYNPADSVSSTTFGNIGKNGTTTLSLSGNATLFQKLSMNLNGSLSYSDLSGNINGIDLQNSGISGYMFSNFSYRFEKNWRASVNMGYYAPRVLLQGRSSGQFWNGASVSKSFLKNEKASINLSVQSPLDKYFTYYSELSGPDFFQRNESRNVRRRISIGFSYKFGKLKEDIKRTRRGIRNDDMKSGGGDSTSGGGNGN</sequence>
<dbReference type="Pfam" id="PF14905">
    <property type="entry name" value="OMP_b-brl_3"/>
    <property type="match status" value="1"/>
</dbReference>
<dbReference type="SUPFAM" id="SSF56935">
    <property type="entry name" value="Porins"/>
    <property type="match status" value="1"/>
</dbReference>
<dbReference type="Pfam" id="PF07715">
    <property type="entry name" value="Plug"/>
    <property type="match status" value="1"/>
</dbReference>
<keyword evidence="9" id="KW-1185">Reference proteome</keyword>
<dbReference type="Gene3D" id="2.40.170.20">
    <property type="entry name" value="TonB-dependent receptor, beta-barrel domain"/>
    <property type="match status" value="1"/>
</dbReference>
<organism evidence="8 9">
    <name type="scientific">Pontibacter diazotrophicus</name>
    <dbReference type="NCBI Taxonomy" id="1400979"/>
    <lineage>
        <taxon>Bacteria</taxon>
        <taxon>Pseudomonadati</taxon>
        <taxon>Bacteroidota</taxon>
        <taxon>Cytophagia</taxon>
        <taxon>Cytophagales</taxon>
        <taxon>Hymenobacteraceae</taxon>
        <taxon>Pontibacter</taxon>
    </lineage>
</organism>
<keyword evidence="2" id="KW-0472">Membrane</keyword>
<feature type="chain" id="PRO_5017686933" evidence="5">
    <location>
        <begin position="20"/>
        <end position="821"/>
    </location>
</feature>
<dbReference type="Gene3D" id="2.170.130.10">
    <property type="entry name" value="TonB-dependent receptor, plug domain"/>
    <property type="match status" value="1"/>
</dbReference>
<accession>A0A3D8LE90</accession>
<protein>
    <submittedName>
        <fullName evidence="8">TonB-dependent receptor</fullName>
    </submittedName>
</protein>
<evidence type="ECO:0000256" key="2">
    <source>
        <dbReference type="ARBA" id="ARBA00023136"/>
    </source>
</evidence>
<dbReference type="InterPro" id="IPR036942">
    <property type="entry name" value="Beta-barrel_TonB_sf"/>
</dbReference>
<feature type="compositionally biased region" description="Basic and acidic residues" evidence="4">
    <location>
        <begin position="798"/>
        <end position="807"/>
    </location>
</feature>
<gene>
    <name evidence="8" type="ORF">DXT99_06860</name>
</gene>
<feature type="domain" description="Outer membrane protein beta-barrel" evidence="7">
    <location>
        <begin position="381"/>
        <end position="785"/>
    </location>
</feature>
<feature type="signal peptide" evidence="5">
    <location>
        <begin position="1"/>
        <end position="19"/>
    </location>
</feature>
<evidence type="ECO:0000256" key="3">
    <source>
        <dbReference type="ARBA" id="ARBA00023237"/>
    </source>
</evidence>
<reference evidence="9" key="1">
    <citation type="submission" date="2018-08" db="EMBL/GenBank/DDBJ databases">
        <authorList>
            <person name="Liu Z.-W."/>
            <person name="Du Z.-J."/>
        </authorList>
    </citation>
    <scope>NUCLEOTIDE SEQUENCE [LARGE SCALE GENOMIC DNA]</scope>
    <source>
        <strain evidence="9">H4X</strain>
    </source>
</reference>
<dbReference type="GO" id="GO:0009279">
    <property type="term" value="C:cell outer membrane"/>
    <property type="evidence" value="ECO:0007669"/>
    <property type="project" value="UniProtKB-SubCell"/>
</dbReference>
<dbReference type="RefSeq" id="WP_115564797.1">
    <property type="nucleotide sequence ID" value="NZ_QRGR01000007.1"/>
</dbReference>
<keyword evidence="5" id="KW-0732">Signal</keyword>
<proteinExistence type="predicted"/>
<dbReference type="SUPFAM" id="SSF49464">
    <property type="entry name" value="Carboxypeptidase regulatory domain-like"/>
    <property type="match status" value="1"/>
</dbReference>